<dbReference type="InterPro" id="IPR002018">
    <property type="entry name" value="CarbesteraseB"/>
</dbReference>
<dbReference type="GO" id="GO:0005886">
    <property type="term" value="C:plasma membrane"/>
    <property type="evidence" value="ECO:0007669"/>
    <property type="project" value="TreeGrafter"/>
</dbReference>
<name>A0A915KFV0_ROMCU</name>
<dbReference type="InterPro" id="IPR029058">
    <property type="entry name" value="AB_hydrolase_fold"/>
</dbReference>
<dbReference type="InterPro" id="IPR000997">
    <property type="entry name" value="Cholinesterase"/>
</dbReference>
<evidence type="ECO:0000256" key="4">
    <source>
        <dbReference type="ARBA" id="ARBA00022867"/>
    </source>
</evidence>
<evidence type="ECO:0000256" key="2">
    <source>
        <dbReference type="ARBA" id="ARBA00022487"/>
    </source>
</evidence>
<accession>A0A915KFV0</accession>
<dbReference type="PANTHER" id="PTHR43918">
    <property type="entry name" value="ACETYLCHOLINESTERASE"/>
    <property type="match status" value="1"/>
</dbReference>
<dbReference type="GO" id="GO:0005615">
    <property type="term" value="C:extracellular space"/>
    <property type="evidence" value="ECO:0007669"/>
    <property type="project" value="TreeGrafter"/>
</dbReference>
<comment type="similarity">
    <text evidence="1 6">Belongs to the type-B carboxylesterase/lipase family.</text>
</comment>
<dbReference type="WBParaSite" id="nRc.2.0.1.t37693-RA">
    <property type="protein sequence ID" value="nRc.2.0.1.t37693-RA"/>
    <property type="gene ID" value="nRc.2.0.1.g37693"/>
</dbReference>
<keyword evidence="2" id="KW-0719">Serine esterase</keyword>
<dbReference type="SUPFAM" id="SSF53474">
    <property type="entry name" value="alpha/beta-Hydrolases"/>
    <property type="match status" value="1"/>
</dbReference>
<sequence>MEDAATTKKLITIMEKVLTCLLICLPILLCQKRTPIVQLDDGSKVQGAVGNAQDGKFVSEYLGIPYAQPPVGDRRFEVPLPTEPWHHILNATSMPKSCYQMLENGKNVIDMTNSRPDIYELSEDCLYLNIWVPQTLSSHPLPVTFYVHGGSFVKGSSAQNVHNGKFLAAEMDTIVVTFNYRLAVFGFFYTGIHEYPANMGIRDQIEAFRWVVKNIRAFGGDPEKITLVGNSAGAASVGFLSTIPDIQSKVSRMIMYSGVPNAPWASHDRYKALSASMRLVKQVNCTRDMIMSTMAINCLKTIDPSVLVKYSTGEGGSLSWTWKPVVDEHIVKLDQVISNNRSIDILIGTTSNEAGSFVGRMLSEKPNRLPSDALKFILRQEIKKLFPDVHVPAGYFDEIFQTVMHLYGPPNNGEFNYTYFVSALNNIASDYLFNCPADRFAKHHVKHGHTVYKYVFDHMVSTK</sequence>
<dbReference type="GO" id="GO:0006581">
    <property type="term" value="P:acetylcholine catabolic process"/>
    <property type="evidence" value="ECO:0007669"/>
    <property type="project" value="TreeGrafter"/>
</dbReference>
<dbReference type="PROSITE" id="PS00941">
    <property type="entry name" value="CARBOXYLESTERASE_B_2"/>
    <property type="match status" value="1"/>
</dbReference>
<dbReference type="AlphaFoldDB" id="A0A915KFV0"/>
<dbReference type="InterPro" id="IPR019819">
    <property type="entry name" value="Carboxylesterase_B_CS"/>
</dbReference>
<organism evidence="8 9">
    <name type="scientific">Romanomermis culicivorax</name>
    <name type="common">Nematode worm</name>
    <dbReference type="NCBI Taxonomy" id="13658"/>
    <lineage>
        <taxon>Eukaryota</taxon>
        <taxon>Metazoa</taxon>
        <taxon>Ecdysozoa</taxon>
        <taxon>Nematoda</taxon>
        <taxon>Enoplea</taxon>
        <taxon>Dorylaimia</taxon>
        <taxon>Mermithida</taxon>
        <taxon>Mermithoidea</taxon>
        <taxon>Mermithidae</taxon>
        <taxon>Romanomermis</taxon>
    </lineage>
</organism>
<evidence type="ECO:0000259" key="7">
    <source>
        <dbReference type="Pfam" id="PF00135"/>
    </source>
</evidence>
<keyword evidence="8" id="KW-1185">Reference proteome</keyword>
<protein>
    <recommendedName>
        <fullName evidence="6">Carboxylic ester hydrolase</fullName>
        <ecNumber evidence="6">3.1.1.-</ecNumber>
    </recommendedName>
</protein>
<dbReference type="InterPro" id="IPR050654">
    <property type="entry name" value="AChE-related_enzymes"/>
</dbReference>
<feature type="domain" description="Carboxylesterase type B" evidence="7">
    <location>
        <begin position="34"/>
        <end position="460"/>
    </location>
</feature>
<dbReference type="Gene3D" id="3.40.50.1820">
    <property type="entry name" value="alpha/beta hydrolase"/>
    <property type="match status" value="1"/>
</dbReference>
<evidence type="ECO:0000256" key="6">
    <source>
        <dbReference type="RuleBase" id="RU361235"/>
    </source>
</evidence>
<reference evidence="9" key="1">
    <citation type="submission" date="2022-11" db="UniProtKB">
        <authorList>
            <consortium name="WormBaseParasite"/>
        </authorList>
    </citation>
    <scope>IDENTIFICATION</scope>
</reference>
<keyword evidence="5" id="KW-1015">Disulfide bond</keyword>
<dbReference type="PANTHER" id="PTHR43918:SF4">
    <property type="entry name" value="CARBOXYLIC ESTER HYDROLASE"/>
    <property type="match status" value="1"/>
</dbReference>
<evidence type="ECO:0000313" key="8">
    <source>
        <dbReference type="Proteomes" id="UP000887565"/>
    </source>
</evidence>
<dbReference type="Proteomes" id="UP000887565">
    <property type="component" value="Unplaced"/>
</dbReference>
<evidence type="ECO:0000256" key="5">
    <source>
        <dbReference type="ARBA" id="ARBA00023157"/>
    </source>
</evidence>
<dbReference type="GO" id="GO:0003990">
    <property type="term" value="F:acetylcholinesterase activity"/>
    <property type="evidence" value="ECO:0007669"/>
    <property type="project" value="TreeGrafter"/>
</dbReference>
<keyword evidence="4" id="KW-0531">Neurotransmitter degradation</keyword>
<dbReference type="PRINTS" id="PR00878">
    <property type="entry name" value="CHOLNESTRASE"/>
</dbReference>
<dbReference type="OMA" id="IHEYPAN"/>
<dbReference type="PROSITE" id="PS00122">
    <property type="entry name" value="CARBOXYLESTERASE_B_1"/>
    <property type="match status" value="1"/>
</dbReference>
<keyword evidence="3 6" id="KW-0378">Hydrolase</keyword>
<dbReference type="Pfam" id="PF00135">
    <property type="entry name" value="COesterase"/>
    <property type="match status" value="1"/>
</dbReference>
<evidence type="ECO:0000256" key="3">
    <source>
        <dbReference type="ARBA" id="ARBA00022801"/>
    </source>
</evidence>
<proteinExistence type="inferred from homology"/>
<evidence type="ECO:0000313" key="9">
    <source>
        <dbReference type="WBParaSite" id="nRc.2.0.1.t37693-RA"/>
    </source>
</evidence>
<dbReference type="GO" id="GO:0019695">
    <property type="term" value="P:choline metabolic process"/>
    <property type="evidence" value="ECO:0007669"/>
    <property type="project" value="TreeGrafter"/>
</dbReference>
<dbReference type="InterPro" id="IPR019826">
    <property type="entry name" value="Carboxylesterase_B_AS"/>
</dbReference>
<evidence type="ECO:0000256" key="1">
    <source>
        <dbReference type="ARBA" id="ARBA00005964"/>
    </source>
</evidence>
<dbReference type="EC" id="3.1.1.-" evidence="6"/>